<feature type="signal peptide" evidence="1">
    <location>
        <begin position="1"/>
        <end position="16"/>
    </location>
</feature>
<dbReference type="AlphaFoldDB" id="A0A5B7CYN6"/>
<proteinExistence type="predicted"/>
<evidence type="ECO:0000256" key="1">
    <source>
        <dbReference type="SAM" id="SignalP"/>
    </source>
</evidence>
<name>A0A5B7CYN6_PORTR</name>
<keyword evidence="1" id="KW-0732">Signal</keyword>
<dbReference type="Proteomes" id="UP000324222">
    <property type="component" value="Unassembled WGS sequence"/>
</dbReference>
<reference evidence="2 3" key="1">
    <citation type="submission" date="2019-05" db="EMBL/GenBank/DDBJ databases">
        <title>Another draft genome of Portunus trituberculatus and its Hox gene families provides insights of decapod evolution.</title>
        <authorList>
            <person name="Jeong J.-H."/>
            <person name="Song I."/>
            <person name="Kim S."/>
            <person name="Choi T."/>
            <person name="Kim D."/>
            <person name="Ryu S."/>
            <person name="Kim W."/>
        </authorList>
    </citation>
    <scope>NUCLEOTIDE SEQUENCE [LARGE SCALE GENOMIC DNA]</scope>
    <source>
        <tissue evidence="2">Muscle</tissue>
    </source>
</reference>
<evidence type="ECO:0000313" key="3">
    <source>
        <dbReference type="Proteomes" id="UP000324222"/>
    </source>
</evidence>
<accession>A0A5B7CYN6</accession>
<keyword evidence="3" id="KW-1185">Reference proteome</keyword>
<gene>
    <name evidence="2" type="ORF">E2C01_007628</name>
</gene>
<comment type="caution">
    <text evidence="2">The sequence shown here is derived from an EMBL/GenBank/DDBJ whole genome shotgun (WGS) entry which is preliminary data.</text>
</comment>
<feature type="chain" id="PRO_5022963729" evidence="1">
    <location>
        <begin position="17"/>
        <end position="92"/>
    </location>
</feature>
<sequence length="92" mass="9914">MVIALGILTACRGVNSGDPCEEINKLNEYKKNSKIADTTTTTTTTTTNNNNNNNNMSIIVGLMDASKRLDNNGSASQVTWLQGSMFPRTSLS</sequence>
<dbReference type="EMBL" id="VSRR010000383">
    <property type="protein sequence ID" value="MPC14852.1"/>
    <property type="molecule type" value="Genomic_DNA"/>
</dbReference>
<organism evidence="2 3">
    <name type="scientific">Portunus trituberculatus</name>
    <name type="common">Swimming crab</name>
    <name type="synonym">Neptunus trituberculatus</name>
    <dbReference type="NCBI Taxonomy" id="210409"/>
    <lineage>
        <taxon>Eukaryota</taxon>
        <taxon>Metazoa</taxon>
        <taxon>Ecdysozoa</taxon>
        <taxon>Arthropoda</taxon>
        <taxon>Crustacea</taxon>
        <taxon>Multicrustacea</taxon>
        <taxon>Malacostraca</taxon>
        <taxon>Eumalacostraca</taxon>
        <taxon>Eucarida</taxon>
        <taxon>Decapoda</taxon>
        <taxon>Pleocyemata</taxon>
        <taxon>Brachyura</taxon>
        <taxon>Eubrachyura</taxon>
        <taxon>Portunoidea</taxon>
        <taxon>Portunidae</taxon>
        <taxon>Portuninae</taxon>
        <taxon>Portunus</taxon>
    </lineage>
</organism>
<evidence type="ECO:0000313" key="2">
    <source>
        <dbReference type="EMBL" id="MPC14852.1"/>
    </source>
</evidence>
<protein>
    <submittedName>
        <fullName evidence="2">Uncharacterized protein</fullName>
    </submittedName>
</protein>